<evidence type="ECO:0008006" key="11">
    <source>
        <dbReference type="Google" id="ProtNLM"/>
    </source>
</evidence>
<organism evidence="9 10">
    <name type="scientific">Cuscuta campestris</name>
    <dbReference type="NCBI Taxonomy" id="132261"/>
    <lineage>
        <taxon>Eukaryota</taxon>
        <taxon>Viridiplantae</taxon>
        <taxon>Streptophyta</taxon>
        <taxon>Embryophyta</taxon>
        <taxon>Tracheophyta</taxon>
        <taxon>Spermatophyta</taxon>
        <taxon>Magnoliopsida</taxon>
        <taxon>eudicotyledons</taxon>
        <taxon>Gunneridae</taxon>
        <taxon>Pentapetalae</taxon>
        <taxon>asterids</taxon>
        <taxon>lamiids</taxon>
        <taxon>Solanales</taxon>
        <taxon>Convolvulaceae</taxon>
        <taxon>Cuscuteae</taxon>
        <taxon>Cuscuta</taxon>
        <taxon>Cuscuta subgen. Grammica</taxon>
        <taxon>Cuscuta sect. Cleistogrammica</taxon>
    </lineage>
</organism>
<dbReference type="OrthoDB" id="72851at2759"/>
<dbReference type="PANTHER" id="PTHR32044:SF77">
    <property type="entry name" value="GLUCOMANNAN 4-BETA-MANNOSYLTRANSFERASE 9"/>
    <property type="match status" value="1"/>
</dbReference>
<evidence type="ECO:0000256" key="6">
    <source>
        <dbReference type="ARBA" id="ARBA00023034"/>
    </source>
</evidence>
<keyword evidence="3" id="KW-0808">Transferase</keyword>
<evidence type="ECO:0000256" key="5">
    <source>
        <dbReference type="ARBA" id="ARBA00022989"/>
    </source>
</evidence>
<evidence type="ECO:0000313" key="9">
    <source>
        <dbReference type="EMBL" id="VFQ63762.1"/>
    </source>
</evidence>
<keyword evidence="2" id="KW-0328">Glycosyltransferase</keyword>
<sequence length="129" mass="13976">MDPLSSTAALLLDETVSVAGDDVSGPLSLVWGEITGLGLPLLVPAINAAVWVCLAMSTMLFVERVYMGVVMLFVKLLRRTPEKRFRWAPLEGDVELGNAAFPMVLVQIPMYNERELGGLTGSDLDTLDP</sequence>
<comment type="subcellular location">
    <subcellularLocation>
        <location evidence="1">Golgi apparatus membrane</location>
    </subcellularLocation>
</comment>
<name>A0A484KNW3_9ASTE</name>
<proteinExistence type="predicted"/>
<evidence type="ECO:0000256" key="3">
    <source>
        <dbReference type="ARBA" id="ARBA00022679"/>
    </source>
</evidence>
<evidence type="ECO:0000256" key="1">
    <source>
        <dbReference type="ARBA" id="ARBA00004394"/>
    </source>
</evidence>
<keyword evidence="7 8" id="KW-0472">Membrane</keyword>
<keyword evidence="5 8" id="KW-1133">Transmembrane helix</keyword>
<dbReference type="PANTHER" id="PTHR32044">
    <property type="entry name" value="GLUCOMANNAN 4-BETA-MANNOSYLTRANSFERASE 9"/>
    <property type="match status" value="1"/>
</dbReference>
<evidence type="ECO:0000256" key="8">
    <source>
        <dbReference type="SAM" id="Phobius"/>
    </source>
</evidence>
<keyword evidence="6" id="KW-0333">Golgi apparatus</keyword>
<dbReference type="EMBL" id="OOIL02000326">
    <property type="protein sequence ID" value="VFQ63762.1"/>
    <property type="molecule type" value="Genomic_DNA"/>
</dbReference>
<protein>
    <recommendedName>
        <fullName evidence="11">Glycosyltransferase 2-like domain-containing protein</fullName>
    </recommendedName>
</protein>
<reference evidence="9 10" key="1">
    <citation type="submission" date="2018-04" db="EMBL/GenBank/DDBJ databases">
        <authorList>
            <person name="Vogel A."/>
        </authorList>
    </citation>
    <scope>NUCLEOTIDE SEQUENCE [LARGE SCALE GENOMIC DNA]</scope>
</reference>
<evidence type="ECO:0000256" key="7">
    <source>
        <dbReference type="ARBA" id="ARBA00023136"/>
    </source>
</evidence>
<dbReference type="AlphaFoldDB" id="A0A484KNW3"/>
<dbReference type="GO" id="GO:0051753">
    <property type="term" value="F:mannan synthase activity"/>
    <property type="evidence" value="ECO:0007669"/>
    <property type="project" value="TreeGrafter"/>
</dbReference>
<keyword evidence="4 8" id="KW-0812">Transmembrane</keyword>
<evidence type="ECO:0000256" key="4">
    <source>
        <dbReference type="ARBA" id="ARBA00022692"/>
    </source>
</evidence>
<evidence type="ECO:0000313" key="10">
    <source>
        <dbReference type="Proteomes" id="UP000595140"/>
    </source>
</evidence>
<gene>
    <name evidence="9" type="ORF">CCAM_LOCUS5538</name>
</gene>
<keyword evidence="10" id="KW-1185">Reference proteome</keyword>
<dbReference type="Proteomes" id="UP000595140">
    <property type="component" value="Unassembled WGS sequence"/>
</dbReference>
<dbReference type="GO" id="GO:0000139">
    <property type="term" value="C:Golgi membrane"/>
    <property type="evidence" value="ECO:0007669"/>
    <property type="project" value="UniProtKB-SubCell"/>
</dbReference>
<evidence type="ECO:0000256" key="2">
    <source>
        <dbReference type="ARBA" id="ARBA00022676"/>
    </source>
</evidence>
<feature type="transmembrane region" description="Helical" evidence="8">
    <location>
        <begin position="44"/>
        <end position="77"/>
    </location>
</feature>
<accession>A0A484KNW3</accession>